<proteinExistence type="predicted"/>
<name>A0A834X5D8_9FABA</name>
<dbReference type="EMBL" id="JAAIUW010000003">
    <property type="protein sequence ID" value="KAF7838536.1"/>
    <property type="molecule type" value="Genomic_DNA"/>
</dbReference>
<gene>
    <name evidence="1" type="ORF">G2W53_007018</name>
</gene>
<reference evidence="1" key="1">
    <citation type="submission" date="2020-09" db="EMBL/GenBank/DDBJ databases">
        <title>Genome-Enabled Discovery of Anthraquinone Biosynthesis in Senna tora.</title>
        <authorList>
            <person name="Kang S.-H."/>
            <person name="Pandey R.P."/>
            <person name="Lee C.-M."/>
            <person name="Sim J.-S."/>
            <person name="Jeong J.-T."/>
            <person name="Choi B.-S."/>
            <person name="Jung M."/>
            <person name="Ginzburg D."/>
            <person name="Zhao K."/>
            <person name="Won S.Y."/>
            <person name="Oh T.-J."/>
            <person name="Yu Y."/>
            <person name="Kim N.-H."/>
            <person name="Lee O.R."/>
            <person name="Lee T.-H."/>
            <person name="Bashyal P."/>
            <person name="Kim T.-S."/>
            <person name="Lee W.-H."/>
            <person name="Kawkins C."/>
            <person name="Kim C.-K."/>
            <person name="Kim J.S."/>
            <person name="Ahn B.O."/>
            <person name="Rhee S.Y."/>
            <person name="Sohng J.K."/>
        </authorList>
    </citation>
    <scope>NUCLEOTIDE SEQUENCE</scope>
    <source>
        <tissue evidence="1">Leaf</tissue>
    </source>
</reference>
<comment type="caution">
    <text evidence="1">The sequence shown here is derived from an EMBL/GenBank/DDBJ whole genome shotgun (WGS) entry which is preliminary data.</text>
</comment>
<dbReference type="AlphaFoldDB" id="A0A834X5D8"/>
<sequence length="83" mass="9381">MLTIVLNNRVLDMGKLKLKKREHEGWMKVSASSMLYNRGLLSGFPAICIMVKVKGGGRDRYVRSWNGSNGSITFLFQSTKRSD</sequence>
<dbReference type="Proteomes" id="UP000634136">
    <property type="component" value="Unassembled WGS sequence"/>
</dbReference>
<evidence type="ECO:0000313" key="1">
    <source>
        <dbReference type="EMBL" id="KAF7838536.1"/>
    </source>
</evidence>
<accession>A0A834X5D8</accession>
<organism evidence="1 2">
    <name type="scientific">Senna tora</name>
    <dbReference type="NCBI Taxonomy" id="362788"/>
    <lineage>
        <taxon>Eukaryota</taxon>
        <taxon>Viridiplantae</taxon>
        <taxon>Streptophyta</taxon>
        <taxon>Embryophyta</taxon>
        <taxon>Tracheophyta</taxon>
        <taxon>Spermatophyta</taxon>
        <taxon>Magnoliopsida</taxon>
        <taxon>eudicotyledons</taxon>
        <taxon>Gunneridae</taxon>
        <taxon>Pentapetalae</taxon>
        <taxon>rosids</taxon>
        <taxon>fabids</taxon>
        <taxon>Fabales</taxon>
        <taxon>Fabaceae</taxon>
        <taxon>Caesalpinioideae</taxon>
        <taxon>Cassia clade</taxon>
        <taxon>Senna</taxon>
    </lineage>
</organism>
<protein>
    <submittedName>
        <fullName evidence="1">Uncharacterized protein</fullName>
    </submittedName>
</protein>
<keyword evidence="2" id="KW-1185">Reference proteome</keyword>
<evidence type="ECO:0000313" key="2">
    <source>
        <dbReference type="Proteomes" id="UP000634136"/>
    </source>
</evidence>